<comment type="caution">
    <text evidence="5">The sequence shown here is derived from an EMBL/GenBank/DDBJ whole genome shotgun (WGS) entry which is preliminary data.</text>
</comment>
<feature type="compositionally biased region" description="Basic and acidic residues" evidence="3">
    <location>
        <begin position="186"/>
        <end position="226"/>
    </location>
</feature>
<dbReference type="Proteomes" id="UP000006174">
    <property type="component" value="Unassembled WGS sequence"/>
</dbReference>
<dbReference type="SMART" id="SM00311">
    <property type="entry name" value="PWI"/>
    <property type="match status" value="1"/>
</dbReference>
<dbReference type="SUPFAM" id="SSF101233">
    <property type="entry name" value="PWI domain"/>
    <property type="match status" value="1"/>
</dbReference>
<dbReference type="GO" id="GO:0048024">
    <property type="term" value="P:regulation of mRNA splicing, via spliceosome"/>
    <property type="evidence" value="ECO:0007669"/>
    <property type="project" value="TreeGrafter"/>
</dbReference>
<feature type="compositionally biased region" description="Basic and acidic residues" evidence="3">
    <location>
        <begin position="363"/>
        <end position="373"/>
    </location>
</feature>
<name>I2G1L2_USTHO</name>
<dbReference type="PANTHER" id="PTHR23148:SF0">
    <property type="entry name" value="SERINE_ARGININE REPETITIVE MATRIX PROTEIN 1"/>
    <property type="match status" value="1"/>
</dbReference>
<feature type="compositionally biased region" description="Low complexity" evidence="3">
    <location>
        <begin position="227"/>
        <end position="238"/>
    </location>
</feature>
<feature type="domain" description="PWI" evidence="4">
    <location>
        <begin position="27"/>
        <end position="126"/>
    </location>
</feature>
<proteinExistence type="predicted"/>
<dbReference type="EMBL" id="CAGI01000180">
    <property type="protein sequence ID" value="CCF53055.1"/>
    <property type="molecule type" value="Genomic_DNA"/>
</dbReference>
<evidence type="ECO:0000259" key="4">
    <source>
        <dbReference type="PROSITE" id="PS51025"/>
    </source>
</evidence>
<dbReference type="Pfam" id="PF01480">
    <property type="entry name" value="PWI"/>
    <property type="match status" value="1"/>
</dbReference>
<gene>
    <name evidence="5" type="ORF">UHOR_02840</name>
</gene>
<evidence type="ECO:0000256" key="2">
    <source>
        <dbReference type="SAM" id="Coils"/>
    </source>
</evidence>
<dbReference type="Gene3D" id="1.20.1390.10">
    <property type="entry name" value="PWI domain"/>
    <property type="match status" value="1"/>
</dbReference>
<feature type="compositionally biased region" description="Basic and acidic residues" evidence="3">
    <location>
        <begin position="384"/>
        <end position="393"/>
    </location>
</feature>
<feature type="compositionally biased region" description="Low complexity" evidence="3">
    <location>
        <begin position="152"/>
        <end position="162"/>
    </location>
</feature>
<protein>
    <recommendedName>
        <fullName evidence="4">PWI domain-containing protein</fullName>
    </recommendedName>
</protein>
<dbReference type="InterPro" id="IPR002483">
    <property type="entry name" value="PWI_dom"/>
</dbReference>
<dbReference type="OrthoDB" id="163257at2759"/>
<evidence type="ECO:0000256" key="3">
    <source>
        <dbReference type="SAM" id="MobiDB-lite"/>
    </source>
</evidence>
<dbReference type="AlphaFoldDB" id="I2G1L2"/>
<feature type="compositionally biased region" description="Low complexity" evidence="3">
    <location>
        <begin position="174"/>
        <end position="185"/>
    </location>
</feature>
<feature type="compositionally biased region" description="Basic and acidic residues" evidence="3">
    <location>
        <begin position="413"/>
        <end position="428"/>
    </location>
</feature>
<feature type="compositionally biased region" description="Basic and acidic residues" evidence="3">
    <location>
        <begin position="319"/>
        <end position="343"/>
    </location>
</feature>
<dbReference type="InterPro" id="IPR036483">
    <property type="entry name" value="PWI_dom_sf"/>
</dbReference>
<keyword evidence="1" id="KW-0507">mRNA processing</keyword>
<reference evidence="5 6" key="1">
    <citation type="journal article" date="2012" name="Plant Cell">
        <title>Genome comparison of barley and maize smut fungi reveals targeted loss of RNA silencing components and species-specific presence of transposable elements.</title>
        <authorList>
            <person name="Laurie J.D."/>
            <person name="Ali S."/>
            <person name="Linning R."/>
            <person name="Mannhaupt G."/>
            <person name="Wong P."/>
            <person name="Gueldener U."/>
            <person name="Muensterkoetter M."/>
            <person name="Moore R."/>
            <person name="Kahmann R."/>
            <person name="Bakkeren G."/>
            <person name="Schirawski J."/>
        </authorList>
    </citation>
    <scope>NUCLEOTIDE SEQUENCE [LARGE SCALE GENOMIC DNA]</scope>
    <source>
        <strain evidence="6">Uh4875-4</strain>
    </source>
</reference>
<evidence type="ECO:0000313" key="6">
    <source>
        <dbReference type="Proteomes" id="UP000006174"/>
    </source>
</evidence>
<dbReference type="InterPro" id="IPR052225">
    <property type="entry name" value="Ser/Arg_repetitive_matrix"/>
</dbReference>
<dbReference type="GO" id="GO:0005681">
    <property type="term" value="C:spliceosomal complex"/>
    <property type="evidence" value="ECO:0007669"/>
    <property type="project" value="TreeGrafter"/>
</dbReference>
<evidence type="ECO:0000256" key="1">
    <source>
        <dbReference type="ARBA" id="ARBA00022664"/>
    </source>
</evidence>
<keyword evidence="2" id="KW-0175">Coiled coil</keyword>
<feature type="coiled-coil region" evidence="2">
    <location>
        <begin position="121"/>
        <end position="148"/>
    </location>
</feature>
<dbReference type="PROSITE" id="PS51025">
    <property type="entry name" value="PWI"/>
    <property type="match status" value="1"/>
</dbReference>
<dbReference type="HOGENOM" id="CLU_032410_5_1_1"/>
<organism evidence="5 6">
    <name type="scientific">Ustilago hordei</name>
    <name type="common">Barley covered smut fungus</name>
    <dbReference type="NCBI Taxonomy" id="120017"/>
    <lineage>
        <taxon>Eukaryota</taxon>
        <taxon>Fungi</taxon>
        <taxon>Dikarya</taxon>
        <taxon>Basidiomycota</taxon>
        <taxon>Ustilaginomycotina</taxon>
        <taxon>Ustilaginomycetes</taxon>
        <taxon>Ustilaginales</taxon>
        <taxon>Ustilaginaceae</taxon>
        <taxon>Ustilago</taxon>
    </lineage>
</organism>
<dbReference type="GO" id="GO:0006397">
    <property type="term" value="P:mRNA processing"/>
    <property type="evidence" value="ECO:0007669"/>
    <property type="project" value="UniProtKB-KW"/>
</dbReference>
<dbReference type="GO" id="GO:0003723">
    <property type="term" value="F:RNA binding"/>
    <property type="evidence" value="ECO:0007669"/>
    <property type="project" value="TreeGrafter"/>
</dbReference>
<dbReference type="STRING" id="1128400.I2G1L2"/>
<dbReference type="eggNOG" id="KOG2146">
    <property type="taxonomic scope" value="Eukaryota"/>
</dbReference>
<accession>I2G1L2</accession>
<feature type="compositionally biased region" description="Pro residues" evidence="3">
    <location>
        <begin position="276"/>
        <end position="289"/>
    </location>
</feature>
<sequence>MGDSSYKGVSASQDSRFSNKESTLLRKLTFPPHFNTKVDMRKVELSVIKPWIARRVTELLGFEDDVVLEYASGMLEEERFPDPRKVQIQLMGFLEGKTAEFMSELWELLVSAQESLGGVPKRFVEEKKEELRKKREEGERVVREARERAARAAESAGASGEAVAREGKRRSRWGAGAPTTSAPAGEVDRRPPAYTRGRDREQPPLPRVDYRRRDDRSTRNRRDDRNSGNFRNRNGNNTDRSRDSGWGSRAPQQADSYRPSRRSPSPPPRHRRRSPSPVPPPRPSPPPRSPSRSRSVTPDYRAAIRENKRSAQPSRSKHPKPEDREDASNRDALKVETLREKFRSQPGPRSKTGREEPEEEEDAYKRGVERSAFRDMVFSDSESEDRLEAERSRQKMSRSDLSSDDDEFELPSDAEKEHERDRERELRNKLLRAKSSRSSKKA</sequence>
<dbReference type="OMA" id="KICMDRV"/>
<dbReference type="PANTHER" id="PTHR23148">
    <property type="entry name" value="SERINE/ARGININE REGULATED NUCLEAR MATRIX PROTEIN"/>
    <property type="match status" value="1"/>
</dbReference>
<evidence type="ECO:0000313" key="5">
    <source>
        <dbReference type="EMBL" id="CCF53055.1"/>
    </source>
</evidence>
<feature type="compositionally biased region" description="Acidic residues" evidence="3">
    <location>
        <begin position="402"/>
        <end position="412"/>
    </location>
</feature>
<feature type="region of interest" description="Disordered" evidence="3">
    <location>
        <begin position="151"/>
        <end position="442"/>
    </location>
</feature>
<keyword evidence="6" id="KW-1185">Reference proteome</keyword>
<feature type="compositionally biased region" description="Basic residues" evidence="3">
    <location>
        <begin position="429"/>
        <end position="442"/>
    </location>
</feature>